<accession>A0A6G1GDS7</accession>
<dbReference type="Proteomes" id="UP000504638">
    <property type="component" value="Unplaced"/>
</dbReference>
<dbReference type="AlphaFoldDB" id="A0A6G1GDS7"/>
<feature type="compositionally biased region" description="Basic and acidic residues" evidence="1">
    <location>
        <begin position="209"/>
        <end position="218"/>
    </location>
</feature>
<evidence type="ECO:0000313" key="3">
    <source>
        <dbReference type="Proteomes" id="UP000504638"/>
    </source>
</evidence>
<proteinExistence type="predicted"/>
<reference evidence="4" key="3">
    <citation type="submission" date="2025-04" db="UniProtKB">
        <authorList>
            <consortium name="RefSeq"/>
        </authorList>
    </citation>
    <scope>IDENTIFICATION</scope>
    <source>
        <strain evidence="4">CBS 781.70</strain>
    </source>
</reference>
<organism evidence="2">
    <name type="scientific">Eremomyces bilateralis CBS 781.70</name>
    <dbReference type="NCBI Taxonomy" id="1392243"/>
    <lineage>
        <taxon>Eukaryota</taxon>
        <taxon>Fungi</taxon>
        <taxon>Dikarya</taxon>
        <taxon>Ascomycota</taxon>
        <taxon>Pezizomycotina</taxon>
        <taxon>Dothideomycetes</taxon>
        <taxon>Dothideomycetes incertae sedis</taxon>
        <taxon>Eremomycetales</taxon>
        <taxon>Eremomycetaceae</taxon>
        <taxon>Eremomyces</taxon>
    </lineage>
</organism>
<dbReference type="GeneID" id="54422238"/>
<evidence type="ECO:0000256" key="1">
    <source>
        <dbReference type="SAM" id="MobiDB-lite"/>
    </source>
</evidence>
<reference evidence="4" key="2">
    <citation type="submission" date="2020-04" db="EMBL/GenBank/DDBJ databases">
        <authorList>
            <consortium name="NCBI Genome Project"/>
        </authorList>
    </citation>
    <scope>NUCLEOTIDE SEQUENCE</scope>
    <source>
        <strain evidence="4">CBS 781.70</strain>
    </source>
</reference>
<dbReference type="RefSeq" id="XP_033537672.1">
    <property type="nucleotide sequence ID" value="XM_033681668.1"/>
</dbReference>
<reference evidence="2 4" key="1">
    <citation type="submission" date="2020-01" db="EMBL/GenBank/DDBJ databases">
        <authorList>
            <consortium name="DOE Joint Genome Institute"/>
            <person name="Haridas S."/>
            <person name="Albert R."/>
            <person name="Binder M."/>
            <person name="Bloem J."/>
            <person name="Labutti K."/>
            <person name="Salamov A."/>
            <person name="Andreopoulos B."/>
            <person name="Baker S.E."/>
            <person name="Barry K."/>
            <person name="Bills G."/>
            <person name="Bluhm B.H."/>
            <person name="Cannon C."/>
            <person name="Castanera R."/>
            <person name="Culley D.E."/>
            <person name="Daum C."/>
            <person name="Ezra D."/>
            <person name="Gonzalez J.B."/>
            <person name="Henrissat B."/>
            <person name="Kuo A."/>
            <person name="Liang C."/>
            <person name="Lipzen A."/>
            <person name="Lutzoni F."/>
            <person name="Magnuson J."/>
            <person name="Mondo S."/>
            <person name="Nolan M."/>
            <person name="Ohm R."/>
            <person name="Pangilinan J."/>
            <person name="Park H.-J."/>
            <person name="Ramirez L."/>
            <person name="Alfaro M."/>
            <person name="Sun H."/>
            <person name="Tritt A."/>
            <person name="Yoshinaga Y."/>
            <person name="Zwiers L.-H."/>
            <person name="Turgeon B.G."/>
            <person name="Goodwin S.B."/>
            <person name="Spatafora J.W."/>
            <person name="Crous P.W."/>
            <person name="Grigoriev I.V."/>
        </authorList>
    </citation>
    <scope>NUCLEOTIDE SEQUENCE</scope>
    <source>
        <strain evidence="2 4">CBS 781.70</strain>
    </source>
</reference>
<evidence type="ECO:0000313" key="4">
    <source>
        <dbReference type="RefSeq" id="XP_033537672.1"/>
    </source>
</evidence>
<evidence type="ECO:0000313" key="2">
    <source>
        <dbReference type="EMBL" id="KAF1816041.1"/>
    </source>
</evidence>
<feature type="compositionally biased region" description="Basic and acidic residues" evidence="1">
    <location>
        <begin position="151"/>
        <end position="161"/>
    </location>
</feature>
<feature type="region of interest" description="Disordered" evidence="1">
    <location>
        <begin position="151"/>
        <end position="218"/>
    </location>
</feature>
<sequence>MSGTTRPNVAEVQGRLIVERSRRETAESRLVIAAREIANLLAQRDEAQGVITGYMDDLFTEQRATHALSRAADQIQQQYDEKCQEIREMKARLPPKTPWWEEREDWIIEEDQFGIRHFVRTEQVEGVGEVQLKDAVPKGYVNAKKTVRINASDHHGREEKGALPYEEWLAAEDETEDKKTKPKNPKPKAKSPQPKTSGKPKAQNTAPKGPEKRRSFFN</sequence>
<gene>
    <name evidence="2 4" type="ORF">P152DRAFT_478637</name>
</gene>
<feature type="compositionally biased region" description="Basic residues" evidence="1">
    <location>
        <begin position="180"/>
        <end position="189"/>
    </location>
</feature>
<protein>
    <submittedName>
        <fullName evidence="2 4">Uncharacterized protein</fullName>
    </submittedName>
</protein>
<keyword evidence="3" id="KW-1185">Reference proteome</keyword>
<dbReference type="EMBL" id="ML975150">
    <property type="protein sequence ID" value="KAF1816041.1"/>
    <property type="molecule type" value="Genomic_DNA"/>
</dbReference>
<name>A0A6G1GDS7_9PEZI</name>